<dbReference type="Proteomes" id="UP000028730">
    <property type="component" value="Unassembled WGS sequence"/>
</dbReference>
<dbReference type="EMBL" id="ATLK01000002">
    <property type="protein sequence ID" value="KFF30497.1"/>
    <property type="molecule type" value="Genomic_DNA"/>
</dbReference>
<comment type="caution">
    <text evidence="1">The sequence shown here is derived from an EMBL/GenBank/DDBJ whole genome shotgun (WGS) entry which is preliminary data.</text>
</comment>
<evidence type="ECO:0000313" key="1">
    <source>
        <dbReference type="EMBL" id="KFF30497.1"/>
    </source>
</evidence>
<evidence type="ECO:0000313" key="2">
    <source>
        <dbReference type="Proteomes" id="UP000028730"/>
    </source>
</evidence>
<reference evidence="1 2" key="1">
    <citation type="journal article" date="2014" name="Appl. Environ. Microbiol.">
        <title>Genomic encyclopedia of type strains of the genus Bifidobacterium.</title>
        <authorList>
            <person name="Milani C."/>
            <person name="Lugli G.A."/>
            <person name="Duranti S."/>
            <person name="Turroni F."/>
            <person name="Bottacini F."/>
            <person name="Mangifesta M."/>
            <person name="Sanchez B."/>
            <person name="Viappiani A."/>
            <person name="Mancabelli L."/>
            <person name="Taminiau B."/>
            <person name="Delcenserie V."/>
            <person name="Barrangou R."/>
            <person name="Margolles A."/>
            <person name="van Sinderen D."/>
            <person name="Ventura M."/>
        </authorList>
    </citation>
    <scope>NUCLEOTIDE SEQUENCE [LARGE SCALE GENOMIC DNA]</scope>
    <source>
        <strain evidence="1 2">DSM 19703</strain>
    </source>
</reference>
<organism evidence="1 2">
    <name type="scientific">Bifidobacterium bombi DSM 19703</name>
    <dbReference type="NCBI Taxonomy" id="1341695"/>
    <lineage>
        <taxon>Bacteria</taxon>
        <taxon>Bacillati</taxon>
        <taxon>Actinomycetota</taxon>
        <taxon>Actinomycetes</taxon>
        <taxon>Bifidobacteriales</taxon>
        <taxon>Bifidobacteriaceae</taxon>
        <taxon>Bifidobacterium</taxon>
    </lineage>
</organism>
<keyword evidence="2" id="KW-1185">Reference proteome</keyword>
<dbReference type="AlphaFoldDB" id="A0A086BNI3"/>
<accession>A0A086BNI3</accession>
<proteinExistence type="predicted"/>
<name>A0A086BNI3_9BIFI</name>
<protein>
    <submittedName>
        <fullName evidence="1">Uncharacterized protein</fullName>
    </submittedName>
</protein>
<gene>
    <name evidence="1" type="ORF">BBOMB_1347</name>
</gene>
<dbReference type="STRING" id="1341695.BBOMB_1347"/>
<sequence length="58" mass="6623">MICGFAFWSFKTCAVCLARLVLGFMECRSMEEELSAVGRCFVYGVFGRTLLYTWHVVS</sequence>